<evidence type="ECO:0000313" key="3">
    <source>
        <dbReference type="Proteomes" id="UP000176424"/>
    </source>
</evidence>
<organism evidence="2 3">
    <name type="scientific">Candidatus Amesbacteria bacterium RIFOXYB1_FULL_44_23</name>
    <dbReference type="NCBI Taxonomy" id="1797263"/>
    <lineage>
        <taxon>Bacteria</taxon>
        <taxon>Candidatus Amesiibacteriota</taxon>
    </lineage>
</organism>
<dbReference type="EMBL" id="MEXR01000010">
    <property type="protein sequence ID" value="OGD10214.1"/>
    <property type="molecule type" value="Genomic_DNA"/>
</dbReference>
<proteinExistence type="predicted"/>
<dbReference type="AlphaFoldDB" id="A0A1F4ZXR6"/>
<name>A0A1F4ZXR6_9BACT</name>
<dbReference type="STRING" id="1797263.A2397_03315"/>
<evidence type="ECO:0000313" key="2">
    <source>
        <dbReference type="EMBL" id="OGD10214.1"/>
    </source>
</evidence>
<reference evidence="2 3" key="1">
    <citation type="journal article" date="2016" name="Nat. Commun.">
        <title>Thousands of microbial genomes shed light on interconnected biogeochemical processes in an aquifer system.</title>
        <authorList>
            <person name="Anantharaman K."/>
            <person name="Brown C.T."/>
            <person name="Hug L.A."/>
            <person name="Sharon I."/>
            <person name="Castelle C.J."/>
            <person name="Probst A.J."/>
            <person name="Thomas B.C."/>
            <person name="Singh A."/>
            <person name="Wilkins M.J."/>
            <person name="Karaoz U."/>
            <person name="Brodie E.L."/>
            <person name="Williams K.H."/>
            <person name="Hubbard S.S."/>
            <person name="Banfield J.F."/>
        </authorList>
    </citation>
    <scope>NUCLEOTIDE SEQUENCE [LARGE SCALE GENOMIC DNA]</scope>
</reference>
<protein>
    <submittedName>
        <fullName evidence="2">Uncharacterized protein</fullName>
    </submittedName>
</protein>
<dbReference type="Proteomes" id="UP000176424">
    <property type="component" value="Unassembled WGS sequence"/>
</dbReference>
<feature type="region of interest" description="Disordered" evidence="1">
    <location>
        <begin position="48"/>
        <end position="76"/>
    </location>
</feature>
<evidence type="ECO:0000256" key="1">
    <source>
        <dbReference type="SAM" id="MobiDB-lite"/>
    </source>
</evidence>
<gene>
    <name evidence="2" type="ORF">A2397_03315</name>
</gene>
<comment type="caution">
    <text evidence="2">The sequence shown here is derived from an EMBL/GenBank/DDBJ whole genome shotgun (WGS) entry which is preliminary data.</text>
</comment>
<accession>A0A1F4ZXR6</accession>
<sequence>MSERRTELSTIPELAEGAFEYFFETLICRLPPREQNRFWTGFVKPKMGATQSAHQIRPIEPVSNSSTGRRPAKKLT</sequence>